<accession>A0A0L0NGU9</accession>
<name>A0A0L0NGU9_TOLOC</name>
<dbReference type="Proteomes" id="UP000036947">
    <property type="component" value="Unassembled WGS sequence"/>
</dbReference>
<proteinExistence type="predicted"/>
<dbReference type="AlphaFoldDB" id="A0A0L0NGU9"/>
<dbReference type="EMBL" id="LFRF01000004">
    <property type="protein sequence ID" value="KND93274.1"/>
    <property type="molecule type" value="Genomic_DNA"/>
</dbReference>
<comment type="caution">
    <text evidence="1">The sequence shown here is derived from an EMBL/GenBank/DDBJ whole genome shotgun (WGS) entry which is preliminary data.</text>
</comment>
<protein>
    <submittedName>
        <fullName evidence="1">Uncharacterized protein</fullName>
    </submittedName>
</protein>
<evidence type="ECO:0000313" key="1">
    <source>
        <dbReference type="EMBL" id="KND93274.1"/>
    </source>
</evidence>
<evidence type="ECO:0000313" key="2">
    <source>
        <dbReference type="Proteomes" id="UP000036947"/>
    </source>
</evidence>
<organism evidence="1 2">
    <name type="scientific">Tolypocladium ophioglossoides (strain CBS 100239)</name>
    <name type="common">Snaketongue truffleclub</name>
    <name type="synonym">Elaphocordyceps ophioglossoides</name>
    <dbReference type="NCBI Taxonomy" id="1163406"/>
    <lineage>
        <taxon>Eukaryota</taxon>
        <taxon>Fungi</taxon>
        <taxon>Dikarya</taxon>
        <taxon>Ascomycota</taxon>
        <taxon>Pezizomycotina</taxon>
        <taxon>Sordariomycetes</taxon>
        <taxon>Hypocreomycetidae</taxon>
        <taxon>Hypocreales</taxon>
        <taxon>Ophiocordycipitaceae</taxon>
        <taxon>Tolypocladium</taxon>
    </lineage>
</organism>
<gene>
    <name evidence="1" type="ORF">TOPH_02254</name>
</gene>
<reference evidence="1 2" key="1">
    <citation type="journal article" date="2015" name="BMC Genomics">
        <title>The genome of the truffle-parasite Tolypocladium ophioglossoides and the evolution of antifungal peptaibiotics.</title>
        <authorList>
            <person name="Quandt C.A."/>
            <person name="Bushley K.E."/>
            <person name="Spatafora J.W."/>
        </authorList>
    </citation>
    <scope>NUCLEOTIDE SEQUENCE [LARGE SCALE GENOMIC DNA]</scope>
    <source>
        <strain evidence="1 2">CBS 100239</strain>
    </source>
</reference>
<dbReference type="OrthoDB" id="507128at2759"/>
<keyword evidence="2" id="KW-1185">Reference proteome</keyword>
<sequence>MCVFMAASIGGRSELPRVEPDRTAVAKRHPMVPAYGTADMHDVLRFAACPSVQYLVGWPWERGWFCTMKSCR</sequence>